<comment type="similarity">
    <text evidence="1 4">Belongs to the glycosyl hydrolase 1 family.</text>
</comment>
<keyword evidence="3" id="KW-0326">Glycosidase</keyword>
<evidence type="ECO:0000256" key="1">
    <source>
        <dbReference type="ARBA" id="ARBA00010838"/>
    </source>
</evidence>
<dbReference type="PRINTS" id="PR00131">
    <property type="entry name" value="GLHYDRLASE1"/>
</dbReference>
<reference evidence="5 6" key="1">
    <citation type="submission" date="2013-05" db="EMBL/GenBank/DDBJ databases">
        <title>The Genome Sequence of Actinomyces europaeus ACS-120-V-COL10B.</title>
        <authorList>
            <consortium name="The Broad Institute Genomics Platform"/>
            <person name="Earl A."/>
            <person name="Ward D."/>
            <person name="Feldgarden M."/>
            <person name="Gevers D."/>
            <person name="Saerens B."/>
            <person name="Vaneechoutte M."/>
            <person name="Walker B."/>
            <person name="Young S."/>
            <person name="Zeng Q."/>
            <person name="Gargeya S."/>
            <person name="Fitzgerald M."/>
            <person name="Haas B."/>
            <person name="Abouelleil A."/>
            <person name="Allen A.W."/>
            <person name="Alvarado L."/>
            <person name="Arachchi H.M."/>
            <person name="Berlin A.M."/>
            <person name="Chapman S.B."/>
            <person name="Gainer-Dewar J."/>
            <person name="Goldberg J."/>
            <person name="Griggs A."/>
            <person name="Gujja S."/>
            <person name="Hansen M."/>
            <person name="Howarth C."/>
            <person name="Imamovic A."/>
            <person name="Ireland A."/>
            <person name="Larimer J."/>
            <person name="McCowan C."/>
            <person name="Murphy C."/>
            <person name="Pearson M."/>
            <person name="Poon T.W."/>
            <person name="Priest M."/>
            <person name="Roberts A."/>
            <person name="Saif S."/>
            <person name="Shea T."/>
            <person name="Sisk P."/>
            <person name="Sykes S."/>
            <person name="Wortman J."/>
            <person name="Nusbaum C."/>
            <person name="Birren B."/>
        </authorList>
    </citation>
    <scope>NUCLEOTIDE SEQUENCE [LARGE SCALE GENOMIC DNA]</scope>
    <source>
        <strain evidence="5 6">ACS-120-V-Col10b</strain>
    </source>
</reference>
<evidence type="ECO:0000256" key="3">
    <source>
        <dbReference type="ARBA" id="ARBA00023295"/>
    </source>
</evidence>
<sequence>MRALSDLVDEWVTINEPNVYATQAHLFHEGPPGNVSMRDTLKVMRHMAIAHLYAYELIHSMTPDATVTIAHHLRSFAPLNPKNPWHKFLTSADSYLFQDQLIEAFGKGKFGPVMGRSPVPEGRYVDVIGLNYYSRTAVDGLKDGTFPDVPLNVLGWEIYPQGLVECSKDLHERLAVPVWITENGCADNGDANRLESFRPRFLADHLGAILDSSVPIERYYHWCFVDNWEWSDGEISRFGIVYNDYETQRRIVKPSGRMLSEIVKSGELSSDIIARYTAGQTYCTPSTINLASPMLAAFACLYLAAIPASMSCQHRLQ</sequence>
<evidence type="ECO:0000313" key="6">
    <source>
        <dbReference type="Proteomes" id="UP000014387"/>
    </source>
</evidence>
<gene>
    <name evidence="5" type="ORF">HMPREF9238_00626</name>
</gene>
<organism evidence="5 6">
    <name type="scientific">Gleimia europaea ACS-120-V-Col10b</name>
    <dbReference type="NCBI Taxonomy" id="883069"/>
    <lineage>
        <taxon>Bacteria</taxon>
        <taxon>Bacillati</taxon>
        <taxon>Actinomycetota</taxon>
        <taxon>Actinomycetes</taxon>
        <taxon>Actinomycetales</taxon>
        <taxon>Actinomycetaceae</taxon>
        <taxon>Gleimia</taxon>
    </lineage>
</organism>
<dbReference type="Gene3D" id="3.20.20.80">
    <property type="entry name" value="Glycosidases"/>
    <property type="match status" value="1"/>
</dbReference>
<evidence type="ECO:0000256" key="4">
    <source>
        <dbReference type="RuleBase" id="RU003690"/>
    </source>
</evidence>
<keyword evidence="6" id="KW-1185">Reference proteome</keyword>
<dbReference type="InterPro" id="IPR017853">
    <property type="entry name" value="GH"/>
</dbReference>
<dbReference type="PANTHER" id="PTHR10353:SF209">
    <property type="entry name" value="GALACTOLIPID GALACTOSYLTRANSFERASE SFR2, CHLOROPLASTIC"/>
    <property type="match status" value="1"/>
</dbReference>
<dbReference type="AlphaFoldDB" id="A0A9W5REJ4"/>
<evidence type="ECO:0000313" key="5">
    <source>
        <dbReference type="EMBL" id="EPD30871.1"/>
    </source>
</evidence>
<dbReference type="SUPFAM" id="SSF51445">
    <property type="entry name" value="(Trans)glycosidases"/>
    <property type="match status" value="1"/>
</dbReference>
<comment type="caution">
    <text evidence="5">The sequence shown here is derived from an EMBL/GenBank/DDBJ whole genome shotgun (WGS) entry which is preliminary data.</text>
</comment>
<dbReference type="GO" id="GO:0008422">
    <property type="term" value="F:beta-glucosidase activity"/>
    <property type="evidence" value="ECO:0007669"/>
    <property type="project" value="TreeGrafter"/>
</dbReference>
<dbReference type="EMBL" id="AGWN01000001">
    <property type="protein sequence ID" value="EPD30871.1"/>
    <property type="molecule type" value="Genomic_DNA"/>
</dbReference>
<keyword evidence="2" id="KW-0378">Hydrolase</keyword>
<evidence type="ECO:0000256" key="2">
    <source>
        <dbReference type="ARBA" id="ARBA00022801"/>
    </source>
</evidence>
<protein>
    <submittedName>
        <fullName evidence="5">Uncharacterized protein</fullName>
    </submittedName>
</protein>
<proteinExistence type="inferred from homology"/>
<dbReference type="PANTHER" id="PTHR10353">
    <property type="entry name" value="GLYCOSYL HYDROLASE"/>
    <property type="match status" value="1"/>
</dbReference>
<accession>A0A9W5REJ4</accession>
<dbReference type="InterPro" id="IPR001360">
    <property type="entry name" value="Glyco_hydro_1"/>
</dbReference>
<dbReference type="Pfam" id="PF00232">
    <property type="entry name" value="Glyco_hydro_1"/>
    <property type="match status" value="2"/>
</dbReference>
<dbReference type="Proteomes" id="UP000014387">
    <property type="component" value="Unassembled WGS sequence"/>
</dbReference>
<dbReference type="GO" id="GO:0005975">
    <property type="term" value="P:carbohydrate metabolic process"/>
    <property type="evidence" value="ECO:0007669"/>
    <property type="project" value="InterPro"/>
</dbReference>
<name>A0A9W5REJ4_9ACTO</name>